<evidence type="ECO:0000313" key="3">
    <source>
        <dbReference type="EMBL" id="RLK55777.1"/>
    </source>
</evidence>
<dbReference type="RefSeq" id="WP_147433822.1">
    <property type="nucleotide sequence ID" value="NZ_RCDC01000004.1"/>
</dbReference>
<evidence type="ECO:0008006" key="5">
    <source>
        <dbReference type="Google" id="ProtNLM"/>
    </source>
</evidence>
<accession>A0A498CDT2</accession>
<proteinExistence type="predicted"/>
<evidence type="ECO:0000313" key="4">
    <source>
        <dbReference type="Proteomes" id="UP000274786"/>
    </source>
</evidence>
<reference evidence="3 4" key="1">
    <citation type="submission" date="2018-10" db="EMBL/GenBank/DDBJ databases">
        <title>Comparative analysis of microorganisms from saline springs in Andes Mountain Range, Colombia.</title>
        <authorList>
            <person name="Rubin E."/>
        </authorList>
    </citation>
    <scope>NUCLEOTIDE SEQUENCE [LARGE SCALE GENOMIC DNA]</scope>
    <source>
        <strain evidence="3 4">USBA GBX 843</strain>
    </source>
</reference>
<keyword evidence="2" id="KW-0732">Signal</keyword>
<feature type="compositionally biased region" description="Polar residues" evidence="1">
    <location>
        <begin position="387"/>
        <end position="432"/>
    </location>
</feature>
<evidence type="ECO:0000256" key="2">
    <source>
        <dbReference type="SAM" id="SignalP"/>
    </source>
</evidence>
<organism evidence="3 4">
    <name type="scientific">Stenotrophomonas rhizophila</name>
    <dbReference type="NCBI Taxonomy" id="216778"/>
    <lineage>
        <taxon>Bacteria</taxon>
        <taxon>Pseudomonadati</taxon>
        <taxon>Pseudomonadota</taxon>
        <taxon>Gammaproteobacteria</taxon>
        <taxon>Lysobacterales</taxon>
        <taxon>Lysobacteraceae</taxon>
        <taxon>Stenotrophomonas</taxon>
    </lineage>
</organism>
<dbReference type="Proteomes" id="UP000274786">
    <property type="component" value="Unassembled WGS sequence"/>
</dbReference>
<protein>
    <recommendedName>
        <fullName evidence="5">Secreted protein</fullName>
    </recommendedName>
</protein>
<dbReference type="AlphaFoldDB" id="A0A498CDT2"/>
<gene>
    <name evidence="3" type="ORF">BCL79_0146</name>
</gene>
<feature type="region of interest" description="Disordered" evidence="1">
    <location>
        <begin position="385"/>
        <end position="432"/>
    </location>
</feature>
<sequence length="432" mass="46475">MALRLSPTSRRLLAPLLLASAAANAAPANDNVGAATLPENPANWADRVRIDSAPDTTSLWRGQTDLVLRIVTPEDSKSLNQTGLGKVFGDNRPKYYLRDKLPGSTIDSQPSPGITLMPAMANAMVASYFRHAPDALPSGGSTLRFLVGQWALVHQGNRRDNPVYRLNHRTSVEQRWADGTLDGVTTCSNSDRTATLDQWQANDYAMVKLASSEIALNCVGQLARKMPTFYPRPLATEDLSDYAGGVVPPARVRIFGASGRGITVYTEATCSTDYRGKIEVKRSNARAIGGLFGGAPKNIVIGIPETNTVRNMKSVLFSMPNYEEYEVAGGKPLIVDARIENSANYHCAGTLSAQFVPRPGQDYEVEMDVAESMCRLHIRQVKADGSLSPQQVRPAPQTCSKSADEQQSASGDETGSSGAPPQADLSATQVLP</sequence>
<dbReference type="OrthoDB" id="8610174at2"/>
<evidence type="ECO:0000256" key="1">
    <source>
        <dbReference type="SAM" id="MobiDB-lite"/>
    </source>
</evidence>
<comment type="caution">
    <text evidence="3">The sequence shown here is derived from an EMBL/GenBank/DDBJ whole genome shotgun (WGS) entry which is preliminary data.</text>
</comment>
<dbReference type="EMBL" id="RCDC01000004">
    <property type="protein sequence ID" value="RLK55777.1"/>
    <property type="molecule type" value="Genomic_DNA"/>
</dbReference>
<feature type="chain" id="PRO_5019851342" description="Secreted protein" evidence="2">
    <location>
        <begin position="26"/>
        <end position="432"/>
    </location>
</feature>
<name>A0A498CDT2_9GAMM</name>
<feature type="signal peptide" evidence="2">
    <location>
        <begin position="1"/>
        <end position="25"/>
    </location>
</feature>